<feature type="compositionally biased region" description="Basic and acidic residues" evidence="1">
    <location>
        <begin position="147"/>
        <end position="157"/>
    </location>
</feature>
<reference evidence="2 3" key="1">
    <citation type="submission" date="2017-06" db="EMBL/GenBank/DDBJ databases">
        <authorList>
            <person name="Kim H.J."/>
            <person name="Triplett B.A."/>
        </authorList>
    </citation>
    <scope>NUCLEOTIDE SEQUENCE [LARGE SCALE GENOMIC DNA]</scope>
    <source>
        <strain evidence="2 3">CGMCC 4.2132</strain>
    </source>
</reference>
<dbReference type="Proteomes" id="UP000198282">
    <property type="component" value="Unassembled WGS sequence"/>
</dbReference>
<sequence length="157" mass="16916">MKPVLVGATALAGMGVVRWLRSRRPQAGPQSQRGMHRWLSVTINRKPEDVAPDGLLPEPLAMLGDAVEVRIREAPGDRGTEIAARLRAPLSWGSGGMMGRLSGDDPRQAVRNALRESKSLIETGEVLRPDEPPATRPAPQGNLLDLVTHRASGEGRP</sequence>
<dbReference type="EMBL" id="FZOD01000014">
    <property type="protein sequence ID" value="SNS70049.1"/>
    <property type="molecule type" value="Genomic_DNA"/>
</dbReference>
<feature type="compositionally biased region" description="Basic and acidic residues" evidence="1">
    <location>
        <begin position="116"/>
        <end position="133"/>
    </location>
</feature>
<dbReference type="InterPro" id="IPR023393">
    <property type="entry name" value="START-like_dom_sf"/>
</dbReference>
<evidence type="ECO:0000256" key="1">
    <source>
        <dbReference type="SAM" id="MobiDB-lite"/>
    </source>
</evidence>
<keyword evidence="3" id="KW-1185">Reference proteome</keyword>
<evidence type="ECO:0000313" key="3">
    <source>
        <dbReference type="Proteomes" id="UP000198282"/>
    </source>
</evidence>
<dbReference type="RefSeq" id="WP_089208189.1">
    <property type="nucleotide sequence ID" value="NZ_FZOD01000014.1"/>
</dbReference>
<name>A0A239GLI5_9ACTN</name>
<dbReference type="AlphaFoldDB" id="A0A239GLI5"/>
<proteinExistence type="predicted"/>
<protein>
    <submittedName>
        <fullName evidence="2">Uncharacterized protein</fullName>
    </submittedName>
</protein>
<evidence type="ECO:0000313" key="2">
    <source>
        <dbReference type="EMBL" id="SNS70049.1"/>
    </source>
</evidence>
<dbReference type="OrthoDB" id="3695445at2"/>
<feature type="region of interest" description="Disordered" evidence="1">
    <location>
        <begin position="116"/>
        <end position="157"/>
    </location>
</feature>
<dbReference type="Gene3D" id="3.30.530.20">
    <property type="match status" value="1"/>
</dbReference>
<organism evidence="2 3">
    <name type="scientific">Streptosporangium subroseum</name>
    <dbReference type="NCBI Taxonomy" id="106412"/>
    <lineage>
        <taxon>Bacteria</taxon>
        <taxon>Bacillati</taxon>
        <taxon>Actinomycetota</taxon>
        <taxon>Actinomycetes</taxon>
        <taxon>Streptosporangiales</taxon>
        <taxon>Streptosporangiaceae</taxon>
        <taxon>Streptosporangium</taxon>
    </lineage>
</organism>
<accession>A0A239GLI5</accession>
<gene>
    <name evidence="2" type="ORF">SAMN05216276_101453</name>
</gene>